<protein>
    <submittedName>
        <fullName evidence="7">DNA helicase</fullName>
    </submittedName>
</protein>
<feature type="domain" description="Helicase ATP-binding" evidence="3">
    <location>
        <begin position="378"/>
        <end position="544"/>
    </location>
</feature>
<feature type="compositionally biased region" description="Acidic residues" evidence="2">
    <location>
        <begin position="78"/>
        <end position="105"/>
    </location>
</feature>
<feature type="compositionally biased region" description="Basic and acidic residues" evidence="2">
    <location>
        <begin position="51"/>
        <end position="62"/>
    </location>
</feature>
<dbReference type="GO" id="GO:0016787">
    <property type="term" value="F:hydrolase activity"/>
    <property type="evidence" value="ECO:0007669"/>
    <property type="project" value="UniProtKB-KW"/>
</dbReference>
<dbReference type="InterPro" id="IPR038718">
    <property type="entry name" value="SNF2-like_sf"/>
</dbReference>
<feature type="compositionally biased region" description="Basic and acidic residues" evidence="2">
    <location>
        <begin position="243"/>
        <end position="254"/>
    </location>
</feature>
<gene>
    <name evidence="5" type="ORF">EVEC_LOCUS5940</name>
</gene>
<dbReference type="WBParaSite" id="EVEC_0000632901-mRNA-1">
    <property type="protein sequence ID" value="EVEC_0000632901-mRNA-1"/>
    <property type="gene ID" value="EVEC_0000632901"/>
</dbReference>
<dbReference type="STRING" id="51028.A0A0N4V7Q7"/>
<evidence type="ECO:0000313" key="7">
    <source>
        <dbReference type="WBParaSite" id="EVEC_0000632901-mRNA-1"/>
    </source>
</evidence>
<dbReference type="PANTHER" id="PTHR10799">
    <property type="entry name" value="SNF2/RAD54 HELICASE FAMILY"/>
    <property type="match status" value="1"/>
</dbReference>
<proteinExistence type="predicted"/>
<dbReference type="InterPro" id="IPR000330">
    <property type="entry name" value="SNF2_N"/>
</dbReference>
<dbReference type="InterPro" id="IPR001650">
    <property type="entry name" value="Helicase_C-like"/>
</dbReference>
<dbReference type="SMART" id="SM00490">
    <property type="entry name" value="HELICc"/>
    <property type="match status" value="1"/>
</dbReference>
<dbReference type="SMART" id="SM00487">
    <property type="entry name" value="DEXDc"/>
    <property type="match status" value="1"/>
</dbReference>
<feature type="region of interest" description="Disordered" evidence="2">
    <location>
        <begin position="130"/>
        <end position="149"/>
    </location>
</feature>
<evidence type="ECO:0000313" key="6">
    <source>
        <dbReference type="Proteomes" id="UP000274131"/>
    </source>
</evidence>
<reference evidence="5 6" key="2">
    <citation type="submission" date="2018-10" db="EMBL/GenBank/DDBJ databases">
        <authorList>
            <consortium name="Pathogen Informatics"/>
        </authorList>
    </citation>
    <scope>NUCLEOTIDE SEQUENCE [LARGE SCALE GENOMIC DNA]</scope>
</reference>
<keyword evidence="6" id="KW-1185">Reference proteome</keyword>
<dbReference type="Gene3D" id="3.40.50.300">
    <property type="entry name" value="P-loop containing nucleotide triphosphate hydrolases"/>
    <property type="match status" value="1"/>
</dbReference>
<feature type="region of interest" description="Disordered" evidence="2">
    <location>
        <begin position="41"/>
        <end position="124"/>
    </location>
</feature>
<feature type="region of interest" description="Disordered" evidence="2">
    <location>
        <begin position="217"/>
        <end position="255"/>
    </location>
</feature>
<dbReference type="OrthoDB" id="448448at2759"/>
<reference evidence="7" key="1">
    <citation type="submission" date="2017-02" db="UniProtKB">
        <authorList>
            <consortium name="WormBaseParasite"/>
        </authorList>
    </citation>
    <scope>IDENTIFICATION</scope>
</reference>
<dbReference type="InterPro" id="IPR027417">
    <property type="entry name" value="P-loop_NTPase"/>
</dbReference>
<evidence type="ECO:0000259" key="4">
    <source>
        <dbReference type="PROSITE" id="PS51194"/>
    </source>
</evidence>
<feature type="domain" description="Helicase C-terminal" evidence="4">
    <location>
        <begin position="692"/>
        <end position="859"/>
    </location>
</feature>
<dbReference type="InterPro" id="IPR049730">
    <property type="entry name" value="SNF2/RAD54-like_C"/>
</dbReference>
<evidence type="ECO:0000256" key="2">
    <source>
        <dbReference type="SAM" id="MobiDB-lite"/>
    </source>
</evidence>
<name>A0A0N4V7Q7_ENTVE</name>
<keyword evidence="1" id="KW-0378">Hydrolase</keyword>
<evidence type="ECO:0000256" key="1">
    <source>
        <dbReference type="ARBA" id="ARBA00022801"/>
    </source>
</evidence>
<dbReference type="GO" id="GO:0005524">
    <property type="term" value="F:ATP binding"/>
    <property type="evidence" value="ECO:0007669"/>
    <property type="project" value="InterPro"/>
</dbReference>
<dbReference type="PROSITE" id="PS51194">
    <property type="entry name" value="HELICASE_CTER"/>
    <property type="match status" value="1"/>
</dbReference>
<evidence type="ECO:0000313" key="5">
    <source>
        <dbReference type="EMBL" id="VDD91189.1"/>
    </source>
</evidence>
<feature type="region of interest" description="Disordered" evidence="2">
    <location>
        <begin position="169"/>
        <end position="197"/>
    </location>
</feature>
<dbReference type="Gene3D" id="3.40.50.10810">
    <property type="entry name" value="Tandem AAA-ATPase domain"/>
    <property type="match status" value="1"/>
</dbReference>
<accession>A0A0N4V7Q7</accession>
<sequence>MSVNSFENERRRVAHRSAAASVQLMKDLAFKKQSLSQMVNRLASKKRDKGGKKENRFCDLMKGRSQGLRSRPRKVVSSDEEEEFSDEIFEDEEGIDDESFDEDLEENIKKESSPSSISSSFNDNNMAAQADHIQDSDSSPSQPVSELIRSVPTGSTSWLCKPRLSNVPPIKPQKSFNSIRRKRAVISSSDEEEEDIDKKAPVSLKLNVRRVKRLKKDARLSDESDAVESEGSAHLAESSDSDDSTRCRGKHECSSDTIGGSCVKFFNVATREKLMDAPRMTEKVADYIINSRPFTDYQDLHDRLSCCPRGSTVTESYLEYLENRGILERILDDCRTHSKLMQEALEGTDSKQLLIQPKLLTKDCVLHEYQLLGLNWLIMMHKLKLNAILGDEMGLGKTIQVIAFLAYLKEVGTRGPHLVVCPSSTIENWMVELAKWAPCINVLTYYGSIEDRMRLRAMATDTSVDLLLTTYNMIGSRPEDRKFFKRFKINYAIYDEGHLLKNCTTQRYKNLMKVRGERKILMTGTPLQNNLIELISLMYFTMTKLFTEYCDDITQLLQQFQQVLGCLPKKHEKVICCEMIEAQKRIYSNLLRQFREVVSGEIAASSRLMQLRQVSNHPLLYRSHYTDDLVIQIGKVLCKEEDDYSKKNPDYVAEDLAFMSDFAISQLCSKYHSTQKYCLDGDIALESGKFKELDKILPQVKEKGDKVLIFSQFTTMLDILEVYLRIRGHKYCRLDGSTPVMERQELINTFNLSDDIFAFLLSTKAGGMGINLAAANHIILHDIDFNPYNDKQAEDRCHRMGQVKEVYVTRFVSAGTVEEAMLSLAEKKLELEKEITGEGMANGNAEDGQIVEQLLKKALAS</sequence>
<dbReference type="EMBL" id="UXUI01008320">
    <property type="protein sequence ID" value="VDD91189.1"/>
    <property type="molecule type" value="Genomic_DNA"/>
</dbReference>
<dbReference type="Pfam" id="PF00176">
    <property type="entry name" value="SNF2-rel_dom"/>
    <property type="match status" value="1"/>
</dbReference>
<organism evidence="7">
    <name type="scientific">Enterobius vermicularis</name>
    <name type="common">Human pinworm</name>
    <dbReference type="NCBI Taxonomy" id="51028"/>
    <lineage>
        <taxon>Eukaryota</taxon>
        <taxon>Metazoa</taxon>
        <taxon>Ecdysozoa</taxon>
        <taxon>Nematoda</taxon>
        <taxon>Chromadorea</taxon>
        <taxon>Rhabditida</taxon>
        <taxon>Spirurina</taxon>
        <taxon>Oxyuridomorpha</taxon>
        <taxon>Oxyuroidea</taxon>
        <taxon>Oxyuridae</taxon>
        <taxon>Enterobius</taxon>
    </lineage>
</organism>
<dbReference type="InterPro" id="IPR014001">
    <property type="entry name" value="Helicase_ATP-bd"/>
</dbReference>
<dbReference type="CDD" id="cd18793">
    <property type="entry name" value="SF2_C_SNF"/>
    <property type="match status" value="1"/>
</dbReference>
<dbReference type="PROSITE" id="PS51192">
    <property type="entry name" value="HELICASE_ATP_BIND_1"/>
    <property type="match status" value="1"/>
</dbReference>
<dbReference type="AlphaFoldDB" id="A0A0N4V7Q7"/>
<evidence type="ECO:0000259" key="3">
    <source>
        <dbReference type="PROSITE" id="PS51192"/>
    </source>
</evidence>
<dbReference type="Proteomes" id="UP000274131">
    <property type="component" value="Unassembled WGS sequence"/>
</dbReference>
<dbReference type="Pfam" id="PF00271">
    <property type="entry name" value="Helicase_C"/>
    <property type="match status" value="1"/>
</dbReference>
<dbReference type="SUPFAM" id="SSF52540">
    <property type="entry name" value="P-loop containing nucleoside triphosphate hydrolases"/>
    <property type="match status" value="2"/>
</dbReference>